<dbReference type="Proteomes" id="UP000058074">
    <property type="component" value="Plasmid 1"/>
</dbReference>
<dbReference type="AlphaFoldDB" id="A0A0N9VFE3"/>
<gene>
    <name evidence="2" type="ORF">AN936_23305</name>
</gene>
<dbReference type="InterPro" id="IPR023401">
    <property type="entry name" value="ODC_N"/>
</dbReference>
<accession>A0A0N9VFE3</accession>
<sequence length="321" mass="33489">MPPVCIIASVAATRSSNAAIPLMRRAFLAEAEGRALQPIRQAILIPNGKGLLSMMPGVVSDPDWLGIKVISVFPGNFGTELGSHQGPILLFDPDNGRLLAMIDGREVTAIRTAGASAAATDALANADASSLGVFGYGEQAQTHVAAIRAVRSIREVLVWGRDLARAQAFAASLGEGARAVATPEDAASADILCLTTAAKEPYFEGRWLRPGQHVNVVGSSIPTTSEIDHETLVRSRVFVDFRDSALALGGDLRRALEAGAITPEHILGSVGAVIAGTCSGRESADDITLFKSLGMVAEDLIACDHILRAAETQDAGTLAAF</sequence>
<dbReference type="GO" id="GO:0019752">
    <property type="term" value="P:carboxylic acid metabolic process"/>
    <property type="evidence" value="ECO:0007669"/>
    <property type="project" value="UniProtKB-ARBA"/>
</dbReference>
<dbReference type="PANTHER" id="PTHR13812">
    <property type="entry name" value="KETIMINE REDUCTASE MU-CRYSTALLIN"/>
    <property type="match status" value="1"/>
</dbReference>
<dbReference type="InterPro" id="IPR036291">
    <property type="entry name" value="NAD(P)-bd_dom_sf"/>
</dbReference>
<dbReference type="PANTHER" id="PTHR13812:SF19">
    <property type="entry name" value="KETIMINE REDUCTASE MU-CRYSTALLIN"/>
    <property type="match status" value="1"/>
</dbReference>
<dbReference type="PATRIC" id="fig|33050.5.peg.4713"/>
<keyword evidence="2" id="KW-0614">Plasmid</keyword>
<dbReference type="SUPFAM" id="SSF51735">
    <property type="entry name" value="NAD(P)-binding Rossmann-fold domains"/>
    <property type="match status" value="1"/>
</dbReference>
<dbReference type="Gene3D" id="3.30.1780.10">
    <property type="entry name" value="ornithine cyclodeaminase, domain 1"/>
    <property type="match status" value="1"/>
</dbReference>
<proteinExistence type="inferred from homology"/>
<dbReference type="EMBL" id="CP012701">
    <property type="protein sequence ID" value="ALH83076.1"/>
    <property type="molecule type" value="Genomic_DNA"/>
</dbReference>
<evidence type="ECO:0000313" key="3">
    <source>
        <dbReference type="Proteomes" id="UP000058074"/>
    </source>
</evidence>
<dbReference type="GO" id="GO:0005737">
    <property type="term" value="C:cytoplasm"/>
    <property type="evidence" value="ECO:0007669"/>
    <property type="project" value="TreeGrafter"/>
</dbReference>
<reference evidence="2 3" key="1">
    <citation type="journal article" date="2015" name="Genome Announc.">
        <title>Complete Genome Sequence of Polypropylene Glycol- and Polyethylene Glycol-Degrading Sphingopyxis macrogoltabida Strain EY-1.</title>
        <authorList>
            <person name="Ohtsubo Y."/>
            <person name="Nagata Y."/>
            <person name="Numata M."/>
            <person name="Tsuchikane K."/>
            <person name="Hosoyama A."/>
            <person name="Yamazoe A."/>
            <person name="Tsuda M."/>
            <person name="Fujita N."/>
            <person name="Kawai F."/>
        </authorList>
    </citation>
    <scope>NUCLEOTIDE SEQUENCE [LARGE SCALE GENOMIC DNA]</scope>
    <source>
        <strain evidence="2 3">EY-1</strain>
        <plasmid evidence="2">1</plasmid>
    </source>
</reference>
<dbReference type="Pfam" id="PF02423">
    <property type="entry name" value="OCD_Mu_crystall"/>
    <property type="match status" value="1"/>
</dbReference>
<dbReference type="RefSeq" id="WP_084758687.1">
    <property type="nucleotide sequence ID" value="NZ_CP012701.1"/>
</dbReference>
<dbReference type="Gene3D" id="3.40.50.720">
    <property type="entry name" value="NAD(P)-binding Rossmann-like Domain"/>
    <property type="match status" value="1"/>
</dbReference>
<geneLocation type="plasmid" evidence="2 3">
    <name>1</name>
</geneLocation>
<name>A0A0N9VFE3_SPHMC</name>
<protein>
    <recommendedName>
        <fullName evidence="4">Ornithine cyclodeaminase</fullName>
    </recommendedName>
</protein>
<evidence type="ECO:0000256" key="1">
    <source>
        <dbReference type="ARBA" id="ARBA00008903"/>
    </source>
</evidence>
<dbReference type="FunFam" id="3.40.50.720:FF:000311">
    <property type="entry name" value="Ornithine cyclodeaminase"/>
    <property type="match status" value="1"/>
</dbReference>
<comment type="similarity">
    <text evidence="1">Belongs to the ornithine cyclodeaminase/mu-crystallin family.</text>
</comment>
<dbReference type="PIRSF" id="PIRSF001439">
    <property type="entry name" value="CryM"/>
    <property type="match status" value="1"/>
</dbReference>
<organism evidence="2 3">
    <name type="scientific">Sphingopyxis macrogoltabida</name>
    <name type="common">Sphingomonas macrogoltabidus</name>
    <dbReference type="NCBI Taxonomy" id="33050"/>
    <lineage>
        <taxon>Bacteria</taxon>
        <taxon>Pseudomonadati</taxon>
        <taxon>Pseudomonadota</taxon>
        <taxon>Alphaproteobacteria</taxon>
        <taxon>Sphingomonadales</taxon>
        <taxon>Sphingomonadaceae</taxon>
        <taxon>Sphingopyxis</taxon>
    </lineage>
</organism>
<evidence type="ECO:0008006" key="4">
    <source>
        <dbReference type="Google" id="ProtNLM"/>
    </source>
</evidence>
<dbReference type="InterPro" id="IPR003462">
    <property type="entry name" value="ODC_Mu_crystall"/>
</dbReference>
<dbReference type="GO" id="GO:0016491">
    <property type="term" value="F:oxidoreductase activity"/>
    <property type="evidence" value="ECO:0007669"/>
    <property type="project" value="UniProtKB-ARBA"/>
</dbReference>
<evidence type="ECO:0000313" key="2">
    <source>
        <dbReference type="EMBL" id="ALH83076.1"/>
    </source>
</evidence>
<dbReference type="KEGG" id="smag:AN936_23305"/>